<protein>
    <submittedName>
        <fullName evidence="2">Mitochondrial protein</fullName>
    </submittedName>
</protein>
<dbReference type="EMBL" id="JACGWK010001579">
    <property type="protein sequence ID" value="KAL0285670.1"/>
    <property type="molecule type" value="Genomic_DNA"/>
</dbReference>
<evidence type="ECO:0000259" key="1">
    <source>
        <dbReference type="Pfam" id="PF07727"/>
    </source>
</evidence>
<dbReference type="SUPFAM" id="SSF56672">
    <property type="entry name" value="DNA/RNA polymerases"/>
    <property type="match status" value="1"/>
</dbReference>
<feature type="domain" description="Reverse transcriptase Ty1/copia-type" evidence="1">
    <location>
        <begin position="6"/>
        <end position="88"/>
    </location>
</feature>
<dbReference type="AlphaFoldDB" id="A0AAW2IVI6"/>
<dbReference type="PANTHER" id="PTHR11439">
    <property type="entry name" value="GAG-POL-RELATED RETROTRANSPOSON"/>
    <property type="match status" value="1"/>
</dbReference>
<name>A0AAW2IVI6_9LAMI</name>
<reference evidence="2" key="2">
    <citation type="journal article" date="2024" name="Plant">
        <title>Genomic evolution and insights into agronomic trait innovations of Sesamum species.</title>
        <authorList>
            <person name="Miao H."/>
            <person name="Wang L."/>
            <person name="Qu L."/>
            <person name="Liu H."/>
            <person name="Sun Y."/>
            <person name="Le M."/>
            <person name="Wang Q."/>
            <person name="Wei S."/>
            <person name="Zheng Y."/>
            <person name="Lin W."/>
            <person name="Duan Y."/>
            <person name="Cao H."/>
            <person name="Xiong S."/>
            <person name="Wang X."/>
            <person name="Wei L."/>
            <person name="Li C."/>
            <person name="Ma Q."/>
            <person name="Ju M."/>
            <person name="Zhao R."/>
            <person name="Li G."/>
            <person name="Mu C."/>
            <person name="Tian Q."/>
            <person name="Mei H."/>
            <person name="Zhang T."/>
            <person name="Gao T."/>
            <person name="Zhang H."/>
        </authorList>
    </citation>
    <scope>NUCLEOTIDE SEQUENCE</scope>
    <source>
        <strain evidence="2">G01</strain>
    </source>
</reference>
<dbReference type="PANTHER" id="PTHR11439:SF470">
    <property type="entry name" value="CYSTEINE-RICH RLK (RECEPTOR-LIKE PROTEIN KINASE) 8"/>
    <property type="match status" value="1"/>
</dbReference>
<sequence>MHTNLGQLFLLVYVDDILITGPSLSDIEGVKSYLHSLFTIKDISDVRYFLGLEIARSTSRAYLAQTKYTLYIIKDTGMFNSKATSTPFPPGLKLTIDSGAQLQNPDMYRRLVGRLLYLGYLKGNPSKGIFLPASNHFQLKAFCDADWACYADTRRSLSGFCIFLGVLVRDPFVSVRV</sequence>
<organism evidence="2">
    <name type="scientific">Sesamum angustifolium</name>
    <dbReference type="NCBI Taxonomy" id="2727405"/>
    <lineage>
        <taxon>Eukaryota</taxon>
        <taxon>Viridiplantae</taxon>
        <taxon>Streptophyta</taxon>
        <taxon>Embryophyta</taxon>
        <taxon>Tracheophyta</taxon>
        <taxon>Spermatophyta</taxon>
        <taxon>Magnoliopsida</taxon>
        <taxon>eudicotyledons</taxon>
        <taxon>Gunneridae</taxon>
        <taxon>Pentapetalae</taxon>
        <taxon>asterids</taxon>
        <taxon>lamiids</taxon>
        <taxon>Lamiales</taxon>
        <taxon>Pedaliaceae</taxon>
        <taxon>Sesamum</taxon>
    </lineage>
</organism>
<dbReference type="Pfam" id="PF07727">
    <property type="entry name" value="RVT_2"/>
    <property type="match status" value="1"/>
</dbReference>
<dbReference type="InterPro" id="IPR013103">
    <property type="entry name" value="RVT_2"/>
</dbReference>
<gene>
    <name evidence="2" type="ORF">Sangu_2769600</name>
</gene>
<evidence type="ECO:0000313" key="2">
    <source>
        <dbReference type="EMBL" id="KAL0285670.1"/>
    </source>
</evidence>
<comment type="caution">
    <text evidence="2">The sequence shown here is derived from an EMBL/GenBank/DDBJ whole genome shotgun (WGS) entry which is preliminary data.</text>
</comment>
<proteinExistence type="predicted"/>
<reference evidence="2" key="1">
    <citation type="submission" date="2020-06" db="EMBL/GenBank/DDBJ databases">
        <authorList>
            <person name="Li T."/>
            <person name="Hu X."/>
            <person name="Zhang T."/>
            <person name="Song X."/>
            <person name="Zhang H."/>
            <person name="Dai N."/>
            <person name="Sheng W."/>
            <person name="Hou X."/>
            <person name="Wei L."/>
        </authorList>
    </citation>
    <scope>NUCLEOTIDE SEQUENCE</scope>
    <source>
        <strain evidence="2">G01</strain>
        <tissue evidence="2">Leaf</tissue>
    </source>
</reference>
<accession>A0AAW2IVI6</accession>
<dbReference type="InterPro" id="IPR043502">
    <property type="entry name" value="DNA/RNA_pol_sf"/>
</dbReference>